<evidence type="ECO:0000256" key="2">
    <source>
        <dbReference type="ARBA" id="ARBA00023125"/>
    </source>
</evidence>
<feature type="region of interest" description="Disordered" evidence="5">
    <location>
        <begin position="1"/>
        <end position="24"/>
    </location>
</feature>
<comment type="caution">
    <text evidence="7">The sequence shown here is derived from an EMBL/GenBank/DDBJ whole genome shotgun (WGS) entry which is preliminary data.</text>
</comment>
<evidence type="ECO:0000256" key="3">
    <source>
        <dbReference type="ARBA" id="ARBA00023163"/>
    </source>
</evidence>
<dbReference type="PROSITE" id="PS50977">
    <property type="entry name" value="HTH_TETR_2"/>
    <property type="match status" value="1"/>
</dbReference>
<keyword evidence="2 4" id="KW-0238">DNA-binding</keyword>
<dbReference type="InterPro" id="IPR001647">
    <property type="entry name" value="HTH_TetR"/>
</dbReference>
<sequence length="210" mass="23185">MRQESRGPEADADGTTRRTRRRGEEVERAVLRAAVEELTERGYEGFTMDRVAARAGTSKTAIYRRWSSRTSLALAAYREMVAQPDGPPDTGDLRSDVIGLLRSVADRLASPSGAEVLRGLMMDARRDPELMTRLREDFNRSEPGTMLILLARAVARGEARPESLVPRVATVPAALLRDEFTMRGPASVSDETIAEIVDLVFLPLVRAVPH</sequence>
<feature type="domain" description="HTH tetR-type" evidence="6">
    <location>
        <begin position="24"/>
        <end position="84"/>
    </location>
</feature>
<feature type="DNA-binding region" description="H-T-H motif" evidence="4">
    <location>
        <begin position="47"/>
        <end position="66"/>
    </location>
</feature>
<organism evidence="7 8">
    <name type="scientific">Actinoallomurus acaciae</name>
    <dbReference type="NCBI Taxonomy" id="502577"/>
    <lineage>
        <taxon>Bacteria</taxon>
        <taxon>Bacillati</taxon>
        <taxon>Actinomycetota</taxon>
        <taxon>Actinomycetes</taxon>
        <taxon>Streptosporangiales</taxon>
        <taxon>Thermomonosporaceae</taxon>
        <taxon>Actinoallomurus</taxon>
    </lineage>
</organism>
<dbReference type="Gene3D" id="1.10.10.60">
    <property type="entry name" value="Homeodomain-like"/>
    <property type="match status" value="1"/>
</dbReference>
<dbReference type="InterPro" id="IPR009057">
    <property type="entry name" value="Homeodomain-like_sf"/>
</dbReference>
<evidence type="ECO:0000259" key="6">
    <source>
        <dbReference type="PROSITE" id="PS50977"/>
    </source>
</evidence>
<proteinExistence type="predicted"/>
<dbReference type="RefSeq" id="WP_378196594.1">
    <property type="nucleotide sequence ID" value="NZ_JBHLZP010000028.1"/>
</dbReference>
<keyword evidence="8" id="KW-1185">Reference proteome</keyword>
<evidence type="ECO:0000313" key="8">
    <source>
        <dbReference type="Proteomes" id="UP001589627"/>
    </source>
</evidence>
<name>A0ABV5Y9T5_9ACTN</name>
<gene>
    <name evidence="7" type="ORF">ACFFNX_06275</name>
</gene>
<evidence type="ECO:0000256" key="1">
    <source>
        <dbReference type="ARBA" id="ARBA00023015"/>
    </source>
</evidence>
<accession>A0ABV5Y9T5</accession>
<keyword evidence="1" id="KW-0805">Transcription regulation</keyword>
<dbReference type="InterPro" id="IPR011075">
    <property type="entry name" value="TetR_C"/>
</dbReference>
<dbReference type="Gene3D" id="1.10.357.10">
    <property type="entry name" value="Tetracycline Repressor, domain 2"/>
    <property type="match status" value="1"/>
</dbReference>
<dbReference type="Proteomes" id="UP001589627">
    <property type="component" value="Unassembled WGS sequence"/>
</dbReference>
<evidence type="ECO:0000256" key="5">
    <source>
        <dbReference type="SAM" id="MobiDB-lite"/>
    </source>
</evidence>
<dbReference type="Pfam" id="PF00440">
    <property type="entry name" value="TetR_N"/>
    <property type="match status" value="1"/>
</dbReference>
<dbReference type="EMBL" id="JBHLZP010000028">
    <property type="protein sequence ID" value="MFB9831792.1"/>
    <property type="molecule type" value="Genomic_DNA"/>
</dbReference>
<dbReference type="PRINTS" id="PR00455">
    <property type="entry name" value="HTHTETR"/>
</dbReference>
<evidence type="ECO:0000313" key="7">
    <source>
        <dbReference type="EMBL" id="MFB9831792.1"/>
    </source>
</evidence>
<dbReference type="PANTHER" id="PTHR30055:SF148">
    <property type="entry name" value="TETR-FAMILY TRANSCRIPTIONAL REGULATOR"/>
    <property type="match status" value="1"/>
</dbReference>
<dbReference type="InterPro" id="IPR036271">
    <property type="entry name" value="Tet_transcr_reg_TetR-rel_C_sf"/>
</dbReference>
<dbReference type="InterPro" id="IPR050109">
    <property type="entry name" value="HTH-type_TetR-like_transc_reg"/>
</dbReference>
<keyword evidence="3" id="KW-0804">Transcription</keyword>
<dbReference type="Pfam" id="PF16859">
    <property type="entry name" value="TetR_C_11"/>
    <property type="match status" value="1"/>
</dbReference>
<dbReference type="SUPFAM" id="SSF48498">
    <property type="entry name" value="Tetracyclin repressor-like, C-terminal domain"/>
    <property type="match status" value="1"/>
</dbReference>
<reference evidence="7 8" key="1">
    <citation type="submission" date="2024-09" db="EMBL/GenBank/DDBJ databases">
        <authorList>
            <person name="Sun Q."/>
            <person name="Mori K."/>
        </authorList>
    </citation>
    <scope>NUCLEOTIDE SEQUENCE [LARGE SCALE GENOMIC DNA]</scope>
    <source>
        <strain evidence="7 8">TBRC 0563</strain>
    </source>
</reference>
<evidence type="ECO:0000256" key="4">
    <source>
        <dbReference type="PROSITE-ProRule" id="PRU00335"/>
    </source>
</evidence>
<dbReference type="SUPFAM" id="SSF46689">
    <property type="entry name" value="Homeodomain-like"/>
    <property type="match status" value="1"/>
</dbReference>
<protein>
    <submittedName>
        <fullName evidence="7">TetR/AcrR family transcriptional regulator</fullName>
    </submittedName>
</protein>
<dbReference type="PANTHER" id="PTHR30055">
    <property type="entry name" value="HTH-TYPE TRANSCRIPTIONAL REGULATOR RUTR"/>
    <property type="match status" value="1"/>
</dbReference>